<feature type="transmembrane region" description="Helical" evidence="6">
    <location>
        <begin position="214"/>
        <end position="241"/>
    </location>
</feature>
<comment type="similarity">
    <text evidence="6">Belongs to the binding-protein-dependent transport system permease family.</text>
</comment>
<dbReference type="Gene3D" id="1.10.3720.10">
    <property type="entry name" value="MetI-like"/>
    <property type="match status" value="1"/>
</dbReference>
<evidence type="ECO:0000313" key="9">
    <source>
        <dbReference type="Proteomes" id="UP001185755"/>
    </source>
</evidence>
<name>A0ABU4BDE6_9NOCA</name>
<dbReference type="PROSITE" id="PS50928">
    <property type="entry name" value="ABC_TM1"/>
    <property type="match status" value="1"/>
</dbReference>
<keyword evidence="5 6" id="KW-0472">Membrane</keyword>
<evidence type="ECO:0000256" key="1">
    <source>
        <dbReference type="ARBA" id="ARBA00004141"/>
    </source>
</evidence>
<feature type="transmembrane region" description="Helical" evidence="6">
    <location>
        <begin position="92"/>
        <end position="114"/>
    </location>
</feature>
<comment type="caution">
    <text evidence="8">The sequence shown here is derived from an EMBL/GenBank/DDBJ whole genome shotgun (WGS) entry which is preliminary data.</text>
</comment>
<feature type="domain" description="ABC transmembrane type-1" evidence="7">
    <location>
        <begin position="56"/>
        <end position="238"/>
    </location>
</feature>
<keyword evidence="2 6" id="KW-0813">Transport</keyword>
<dbReference type="RefSeq" id="WP_317564815.1">
    <property type="nucleotide sequence ID" value="NZ_JAWLJX010000003.1"/>
</dbReference>
<feature type="transmembrane region" description="Helical" evidence="6">
    <location>
        <begin position="186"/>
        <end position="208"/>
    </location>
</feature>
<evidence type="ECO:0000256" key="2">
    <source>
        <dbReference type="ARBA" id="ARBA00022448"/>
    </source>
</evidence>
<comment type="subcellular location">
    <subcellularLocation>
        <location evidence="6">Cell membrane</location>
        <topology evidence="6">Multi-pass membrane protein</topology>
    </subcellularLocation>
    <subcellularLocation>
        <location evidence="1">Membrane</location>
        <topology evidence="1">Multi-pass membrane protein</topology>
    </subcellularLocation>
</comment>
<dbReference type="InterPro" id="IPR051204">
    <property type="entry name" value="ABC_transp_perm/SBD"/>
</dbReference>
<evidence type="ECO:0000256" key="5">
    <source>
        <dbReference type="ARBA" id="ARBA00023136"/>
    </source>
</evidence>
<keyword evidence="4 6" id="KW-1133">Transmembrane helix</keyword>
<evidence type="ECO:0000256" key="3">
    <source>
        <dbReference type="ARBA" id="ARBA00022692"/>
    </source>
</evidence>
<sequence length="251" mass="26492">MQAAKQAAKRAERVRLLVQPAIIAIVVVALLAYTFTRDLTATQAETLNAATLFQALKEHVLITIVVTALVLAIAVPLGILLTRNGYRKLAPIFIGIANIGQAAPAVGLLVLLFLATGKTGFWIGVLPIAFYSLLPVLRNTMLGFQQVDPSYIDAARGQGMSSSGILWRIEFPLAVPYMLAGLRTSLVLAVGTATLSFLVGAGGLGVLIDTGYKLYQPLILVVGGVLAVALALFVDWLGALAEAYLGPKGLR</sequence>
<feature type="transmembrane region" description="Helical" evidence="6">
    <location>
        <begin position="60"/>
        <end position="80"/>
    </location>
</feature>
<dbReference type="PANTHER" id="PTHR30177:SF4">
    <property type="entry name" value="OSMOPROTECTANT IMPORT PERMEASE PROTEIN OSMW"/>
    <property type="match status" value="1"/>
</dbReference>
<evidence type="ECO:0000313" key="8">
    <source>
        <dbReference type="EMBL" id="MDV6262227.1"/>
    </source>
</evidence>
<keyword evidence="9" id="KW-1185">Reference proteome</keyword>
<evidence type="ECO:0000259" key="7">
    <source>
        <dbReference type="PROSITE" id="PS50928"/>
    </source>
</evidence>
<organism evidence="8 9">
    <name type="scientific">Rhodococcoides yunnanense</name>
    <dbReference type="NCBI Taxonomy" id="278209"/>
    <lineage>
        <taxon>Bacteria</taxon>
        <taxon>Bacillati</taxon>
        <taxon>Actinomycetota</taxon>
        <taxon>Actinomycetes</taxon>
        <taxon>Mycobacteriales</taxon>
        <taxon>Nocardiaceae</taxon>
        <taxon>Rhodococcoides</taxon>
    </lineage>
</organism>
<evidence type="ECO:0000256" key="6">
    <source>
        <dbReference type="RuleBase" id="RU363032"/>
    </source>
</evidence>
<dbReference type="EMBL" id="JAWLJX010000003">
    <property type="protein sequence ID" value="MDV6262227.1"/>
    <property type="molecule type" value="Genomic_DNA"/>
</dbReference>
<dbReference type="Proteomes" id="UP001185755">
    <property type="component" value="Unassembled WGS sequence"/>
</dbReference>
<dbReference type="InterPro" id="IPR000515">
    <property type="entry name" value="MetI-like"/>
</dbReference>
<reference evidence="8 9" key="1">
    <citation type="submission" date="2023-10" db="EMBL/GenBank/DDBJ databases">
        <title>Development of a sustainable strategy for remediation of hydrocarbon-contaminated territories based on the waste exchange concept.</title>
        <authorList>
            <person name="Krivoruchko A."/>
        </authorList>
    </citation>
    <scope>NUCLEOTIDE SEQUENCE [LARGE SCALE GENOMIC DNA]</scope>
    <source>
        <strain evidence="8 9">IEGM 1323</strain>
    </source>
</reference>
<keyword evidence="3 6" id="KW-0812">Transmembrane</keyword>
<accession>A0ABU4BDE6</accession>
<feature type="transmembrane region" description="Helical" evidence="6">
    <location>
        <begin position="16"/>
        <end position="35"/>
    </location>
</feature>
<feature type="transmembrane region" description="Helical" evidence="6">
    <location>
        <begin position="120"/>
        <end position="137"/>
    </location>
</feature>
<evidence type="ECO:0000256" key="4">
    <source>
        <dbReference type="ARBA" id="ARBA00022989"/>
    </source>
</evidence>
<proteinExistence type="inferred from homology"/>
<dbReference type="PANTHER" id="PTHR30177">
    <property type="entry name" value="GLYCINE BETAINE/L-PROLINE TRANSPORT SYSTEM PERMEASE PROTEIN PROW"/>
    <property type="match status" value="1"/>
</dbReference>
<protein>
    <submittedName>
        <fullName evidence="8">ABC transporter permease</fullName>
    </submittedName>
</protein>
<dbReference type="SUPFAM" id="SSF161098">
    <property type="entry name" value="MetI-like"/>
    <property type="match status" value="1"/>
</dbReference>
<dbReference type="InterPro" id="IPR035906">
    <property type="entry name" value="MetI-like_sf"/>
</dbReference>
<gene>
    <name evidence="8" type="ORF">R3P96_12850</name>
</gene>
<dbReference type="Pfam" id="PF00528">
    <property type="entry name" value="BPD_transp_1"/>
    <property type="match status" value="1"/>
</dbReference>
<dbReference type="CDD" id="cd06261">
    <property type="entry name" value="TM_PBP2"/>
    <property type="match status" value="1"/>
</dbReference>